<name>A0ABP8MVM9_9BACT</name>
<evidence type="ECO:0000313" key="2">
    <source>
        <dbReference type="Proteomes" id="UP001501175"/>
    </source>
</evidence>
<comment type="caution">
    <text evidence="1">The sequence shown here is derived from an EMBL/GenBank/DDBJ whole genome shotgun (WGS) entry which is preliminary data.</text>
</comment>
<proteinExistence type="predicted"/>
<sequence length="115" mass="11967">MAAFVSALLTGFGAGFAMRMVVLAALIGACLANFGAYGHKLPHKLGITGRQPATHGAEIGAFPAKPDALGHHLHMILFQAGGSAMFAGGRAIKTGVDVGAMFHSFHNVSWFLVDY</sequence>
<evidence type="ECO:0000313" key="1">
    <source>
        <dbReference type="EMBL" id="GAA4456153.1"/>
    </source>
</evidence>
<protein>
    <submittedName>
        <fullName evidence="1">Uncharacterized protein</fullName>
    </submittedName>
</protein>
<dbReference type="EMBL" id="BAABHD010000027">
    <property type="protein sequence ID" value="GAA4456153.1"/>
    <property type="molecule type" value="Genomic_DNA"/>
</dbReference>
<gene>
    <name evidence="1" type="ORF">GCM10023189_24970</name>
</gene>
<reference evidence="2" key="1">
    <citation type="journal article" date="2019" name="Int. J. Syst. Evol. Microbiol.">
        <title>The Global Catalogue of Microorganisms (GCM) 10K type strain sequencing project: providing services to taxonomists for standard genome sequencing and annotation.</title>
        <authorList>
            <consortium name="The Broad Institute Genomics Platform"/>
            <consortium name="The Broad Institute Genome Sequencing Center for Infectious Disease"/>
            <person name="Wu L."/>
            <person name="Ma J."/>
        </authorList>
    </citation>
    <scope>NUCLEOTIDE SEQUENCE [LARGE SCALE GENOMIC DNA]</scope>
    <source>
        <strain evidence="2">JCM 17927</strain>
    </source>
</reference>
<dbReference type="Proteomes" id="UP001501175">
    <property type="component" value="Unassembled WGS sequence"/>
</dbReference>
<keyword evidence="2" id="KW-1185">Reference proteome</keyword>
<accession>A0ABP8MVM9</accession>
<organism evidence="1 2">
    <name type="scientific">Nibrella saemangeumensis</name>
    <dbReference type="NCBI Taxonomy" id="1084526"/>
    <lineage>
        <taxon>Bacteria</taxon>
        <taxon>Pseudomonadati</taxon>
        <taxon>Bacteroidota</taxon>
        <taxon>Cytophagia</taxon>
        <taxon>Cytophagales</taxon>
        <taxon>Spirosomataceae</taxon>
        <taxon>Nibrella</taxon>
    </lineage>
</organism>